<evidence type="ECO:0000313" key="2">
    <source>
        <dbReference type="Proteomes" id="UP000323506"/>
    </source>
</evidence>
<name>A0A5D2H0D3_GOSDA</name>
<sequence length="94" mass="11036">MHFKSMNSVIPRQDRAEIYRSLLKYFRRYLPVTYNSEYLGNIHLLLIIRGVSSFSLNLVFNSSVAFLNLLGYYQIRLLGSLFQGSLRLQRALLF</sequence>
<keyword evidence="2" id="KW-1185">Reference proteome</keyword>
<dbReference type="AlphaFoldDB" id="A0A5D2H0D3"/>
<dbReference type="Proteomes" id="UP000323506">
    <property type="component" value="Chromosome A03"/>
</dbReference>
<proteinExistence type="predicted"/>
<evidence type="ECO:0000313" key="1">
    <source>
        <dbReference type="EMBL" id="TYH23458.1"/>
    </source>
</evidence>
<accession>A0A5D2H0D3</accession>
<reference evidence="1 2" key="1">
    <citation type="submission" date="2019-06" db="EMBL/GenBank/DDBJ databases">
        <title>WGS assembly of Gossypium darwinii.</title>
        <authorList>
            <person name="Chen Z.J."/>
            <person name="Sreedasyam A."/>
            <person name="Ando A."/>
            <person name="Song Q."/>
            <person name="De L."/>
            <person name="Hulse-Kemp A."/>
            <person name="Ding M."/>
            <person name="Ye W."/>
            <person name="Kirkbride R."/>
            <person name="Jenkins J."/>
            <person name="Plott C."/>
            <person name="Lovell J."/>
            <person name="Lin Y.-M."/>
            <person name="Vaughn R."/>
            <person name="Liu B."/>
            <person name="Li W."/>
            <person name="Simpson S."/>
            <person name="Scheffler B."/>
            <person name="Saski C."/>
            <person name="Grover C."/>
            <person name="Hu G."/>
            <person name="Conover J."/>
            <person name="Carlson J."/>
            <person name="Shu S."/>
            <person name="Boston L."/>
            <person name="Williams M."/>
            <person name="Peterson D."/>
            <person name="Mcgee K."/>
            <person name="Jones D."/>
            <person name="Wendel J."/>
            <person name="Stelly D."/>
            <person name="Grimwood J."/>
            <person name="Schmutz J."/>
        </authorList>
    </citation>
    <scope>NUCLEOTIDE SEQUENCE [LARGE SCALE GENOMIC DNA]</scope>
    <source>
        <strain evidence="1">1808015.09</strain>
    </source>
</reference>
<organism evidence="1 2">
    <name type="scientific">Gossypium darwinii</name>
    <name type="common">Darwin's cotton</name>
    <name type="synonym">Gossypium barbadense var. darwinii</name>
    <dbReference type="NCBI Taxonomy" id="34276"/>
    <lineage>
        <taxon>Eukaryota</taxon>
        <taxon>Viridiplantae</taxon>
        <taxon>Streptophyta</taxon>
        <taxon>Embryophyta</taxon>
        <taxon>Tracheophyta</taxon>
        <taxon>Spermatophyta</taxon>
        <taxon>Magnoliopsida</taxon>
        <taxon>eudicotyledons</taxon>
        <taxon>Gunneridae</taxon>
        <taxon>Pentapetalae</taxon>
        <taxon>rosids</taxon>
        <taxon>malvids</taxon>
        <taxon>Malvales</taxon>
        <taxon>Malvaceae</taxon>
        <taxon>Malvoideae</taxon>
        <taxon>Gossypium</taxon>
    </lineage>
</organism>
<gene>
    <name evidence="1" type="ORF">ES288_A03G015100v1</name>
</gene>
<dbReference type="EMBL" id="CM017690">
    <property type="protein sequence ID" value="TYH23458.1"/>
    <property type="molecule type" value="Genomic_DNA"/>
</dbReference>
<protein>
    <submittedName>
        <fullName evidence="1">Uncharacterized protein</fullName>
    </submittedName>
</protein>